<comment type="caution">
    <text evidence="10">Lacks conserved residue(s) required for the propagation of feature annotation.</text>
</comment>
<evidence type="ECO:0000256" key="7">
    <source>
        <dbReference type="ARBA" id="ARBA00022842"/>
    </source>
</evidence>
<dbReference type="GO" id="GO:0006097">
    <property type="term" value="P:glyoxylate cycle"/>
    <property type="evidence" value="ECO:0007669"/>
    <property type="project" value="UniProtKB-UniRule"/>
</dbReference>
<feature type="binding site" evidence="10">
    <location>
        <position position="314"/>
    </location>
    <ligand>
        <name>acetyl-CoA</name>
        <dbReference type="ChEBI" id="CHEBI:57288"/>
    </ligand>
</feature>
<feature type="domain" description="Malate synthase C-terminal" evidence="17">
    <location>
        <begin position="609"/>
        <end position="704"/>
    </location>
</feature>
<comment type="similarity">
    <text evidence="10 13">Belongs to the malate synthase family. GlcB subfamily.</text>
</comment>
<evidence type="ECO:0000259" key="15">
    <source>
        <dbReference type="Pfam" id="PF20656"/>
    </source>
</evidence>
<dbReference type="InterPro" id="IPR011076">
    <property type="entry name" value="Malate_synth_sf"/>
</dbReference>
<gene>
    <name evidence="10 18" type="primary">glcB</name>
    <name evidence="18" type="ORF">Tsedi_01144</name>
</gene>
<dbReference type="Pfam" id="PF20658">
    <property type="entry name" value="MSG_insertion"/>
    <property type="match status" value="1"/>
</dbReference>
<dbReference type="Proteomes" id="UP000320225">
    <property type="component" value="Unassembled WGS sequence"/>
</dbReference>
<dbReference type="InterPro" id="IPR001465">
    <property type="entry name" value="Malate_synthase_TIM"/>
</dbReference>
<dbReference type="EMBL" id="VJND01000005">
    <property type="protein sequence ID" value="TSE25920.1"/>
    <property type="molecule type" value="Genomic_DNA"/>
</dbReference>
<dbReference type="Pfam" id="PF01274">
    <property type="entry name" value="MS_TIM-barrel"/>
    <property type="match status" value="1"/>
</dbReference>
<evidence type="ECO:0000256" key="5">
    <source>
        <dbReference type="ARBA" id="ARBA00022679"/>
    </source>
</evidence>
<dbReference type="InterPro" id="IPR048355">
    <property type="entry name" value="MS_C"/>
</dbReference>
<feature type="binding site" evidence="10">
    <location>
        <position position="444"/>
    </location>
    <ligand>
        <name>glyoxylate</name>
        <dbReference type="ChEBI" id="CHEBI:36655"/>
    </ligand>
</feature>
<evidence type="ECO:0000256" key="11">
    <source>
        <dbReference type="NCBIfam" id="TIGR01345"/>
    </source>
</evidence>
<comment type="function">
    <text evidence="10">Involved in the glycolate utilization. Catalyzes the condensation and subsequent hydrolysis of acetyl-coenzyme A (acetyl-CoA) and glyoxylate to form malate and CoA.</text>
</comment>
<evidence type="ECO:0000259" key="17">
    <source>
        <dbReference type="Pfam" id="PF20659"/>
    </source>
</evidence>
<keyword evidence="4 10" id="KW-0816">Tricarboxylic acid cycle</keyword>
<keyword evidence="18" id="KW-0012">Acyltransferase</keyword>
<dbReference type="GO" id="GO:0009436">
    <property type="term" value="P:glyoxylate catabolic process"/>
    <property type="evidence" value="ECO:0007669"/>
    <property type="project" value="TreeGrafter"/>
</dbReference>
<feature type="binding site" evidence="10">
    <location>
        <position position="119"/>
    </location>
    <ligand>
        <name>acetyl-CoA</name>
        <dbReference type="ChEBI" id="CHEBI:57288"/>
    </ligand>
</feature>
<feature type="binding site" evidence="10">
    <location>
        <position position="277"/>
    </location>
    <ligand>
        <name>acetyl-CoA</name>
        <dbReference type="ChEBI" id="CHEBI:57288"/>
    </ligand>
</feature>
<dbReference type="NCBIfam" id="NF002825">
    <property type="entry name" value="PRK02999.1"/>
    <property type="match status" value="1"/>
</dbReference>
<dbReference type="GO" id="GO:0006099">
    <property type="term" value="P:tricarboxylic acid cycle"/>
    <property type="evidence" value="ECO:0007669"/>
    <property type="project" value="UniProtKB-KW"/>
</dbReference>
<accession>A0A554WQR8</accession>
<comment type="subunit">
    <text evidence="10">Monomer.</text>
</comment>
<comment type="pathway">
    <text evidence="10 13">Carbohydrate metabolism; glyoxylate cycle; (S)-malate from isocitrate: step 2/2.</text>
</comment>
<dbReference type="HAMAP" id="MF_00641">
    <property type="entry name" value="Malate_synth_G"/>
    <property type="match status" value="1"/>
</dbReference>
<keyword evidence="8 10" id="KW-0558">Oxidation</keyword>
<proteinExistence type="inferred from homology"/>
<feature type="modified residue" description="Cysteine sulfenic acid (-SOH)" evidence="10">
    <location>
        <position position="634"/>
    </location>
</feature>
<evidence type="ECO:0000256" key="2">
    <source>
        <dbReference type="ARBA" id="ARBA00022435"/>
    </source>
</evidence>
<comment type="subcellular location">
    <subcellularLocation>
        <location evidence="10 13">Cytoplasm</location>
    </subcellularLocation>
</comment>
<dbReference type="GO" id="GO:0004474">
    <property type="term" value="F:malate synthase activity"/>
    <property type="evidence" value="ECO:0007669"/>
    <property type="project" value="UniProtKB-UniRule"/>
</dbReference>
<keyword evidence="7 10" id="KW-0460">Magnesium</keyword>
<organism evidence="18 19">
    <name type="scientific">Tepidimonas sediminis</name>
    <dbReference type="NCBI Taxonomy" id="2588941"/>
    <lineage>
        <taxon>Bacteria</taxon>
        <taxon>Pseudomonadati</taxon>
        <taxon>Pseudomonadota</taxon>
        <taxon>Betaproteobacteria</taxon>
        <taxon>Burkholderiales</taxon>
        <taxon>Tepidimonas</taxon>
    </lineage>
</organism>
<dbReference type="FunFam" id="3.20.20.360:FF:000003">
    <property type="entry name" value="Malate synthase G"/>
    <property type="match status" value="1"/>
</dbReference>
<protein>
    <recommendedName>
        <fullName evidence="10 11">Malate synthase G</fullName>
        <ecNumber evidence="10 11">2.3.3.9</ecNumber>
    </recommendedName>
</protein>
<dbReference type="Gene3D" id="1.20.1220.12">
    <property type="entry name" value="Malate synthase, domain III"/>
    <property type="match status" value="1"/>
</dbReference>
<dbReference type="PANTHER" id="PTHR42739:SF1">
    <property type="entry name" value="MALATE SYNTHASE G"/>
    <property type="match status" value="1"/>
</dbReference>
<sequence length="743" mass="80840">MSTTRVTRGRLQVAENLFRFIEDQVLPGTGITSERFWSGFDAIVADLAPKNRALLAERDRLQAELDKWHAANPGPIKNPVAYRQFLETIGYLVPPPGDVRVTTANVDAELATQAGPQLVVPILNARYALNAANARWGSLYDALYGTDVIPEDDGCAKGPGYNEKRGEKVIAWARRVLDETAPLVQGSHADATAYAVVDGALRVTLRGGAVTGLKEPAQFVGYQGEAAAPSSVLLRHHGLHLDIRIDRTHPIGATDAAGVCDVVLEAALSTILDLEDSVAAVDADDKVLGYRNWLGMMQGWLTESFDKGGRTLTRGLHGDRRYTAPDGRGEVVLPGRSLLFIRNVGHLMTNPAILYTDADGTVREIPEGIMDAVITTTIALHDLQGRGRLPSGEPIRNSRAGSIYIVKPKMHGPKEVAFANELFARVESMLGLPDSTVKLGIMDEERRTSVNLKACIAAAASRVAFINTGFLDRTGDEIHTAMLAGPMIRKNDMKSSAWIQAYERNNVLVGLKCGLRGRAQIGKGMWAMPDMMKAMLEQKIAHPKAGANTAWVPSPTAATLHALHYHQVDVAAVQQELERIDADAERDTLLAGLLTVPVAANPNWSEADKQAELDNNIQGILGYVVRWVDQGIGCSKVPDIHDVGLMEDRATLRISSQHVANWLHHGVVTEAQVRATFERMARKVDQQNAGDPNYRPMAPNFEASMAFQAALDLVFKGKEQPSGYTEPLLHAWRQKVKAAAAAR</sequence>
<reference evidence="18 19" key="1">
    <citation type="submission" date="2019-07" db="EMBL/GenBank/DDBJ databases">
        <title>Tepidimonas sediminis YIM 72259 draft genome.</title>
        <authorList>
            <person name="Da Costa M.S."/>
            <person name="Froufe H.J.C."/>
            <person name="Egas C."/>
            <person name="Albuquerque L."/>
        </authorList>
    </citation>
    <scope>NUCLEOTIDE SEQUENCE [LARGE SCALE GENOMIC DNA]</scope>
    <source>
        <strain evidence="18 19">YIM 72259</strain>
    </source>
</reference>
<dbReference type="InterPro" id="IPR046363">
    <property type="entry name" value="MS_N_TIM-barrel_dom"/>
</dbReference>
<dbReference type="AlphaFoldDB" id="A0A554WQR8"/>
<comment type="catalytic activity">
    <reaction evidence="9 10 13">
        <text>glyoxylate + acetyl-CoA + H2O = (S)-malate + CoA + H(+)</text>
        <dbReference type="Rhea" id="RHEA:18181"/>
        <dbReference type="ChEBI" id="CHEBI:15377"/>
        <dbReference type="ChEBI" id="CHEBI:15378"/>
        <dbReference type="ChEBI" id="CHEBI:15589"/>
        <dbReference type="ChEBI" id="CHEBI:36655"/>
        <dbReference type="ChEBI" id="CHEBI:57287"/>
        <dbReference type="ChEBI" id="CHEBI:57288"/>
        <dbReference type="EC" id="2.3.3.9"/>
    </reaction>
</comment>
<keyword evidence="3 10" id="KW-0963">Cytoplasm</keyword>
<name>A0A554WQR8_9BURK</name>
<feature type="domain" description="Malate synthase G alpha-beta insertion" evidence="16">
    <location>
        <begin position="161"/>
        <end position="236"/>
    </location>
</feature>
<dbReference type="InterPro" id="IPR006253">
    <property type="entry name" value="Malate_synthG"/>
</dbReference>
<feature type="domain" description="Malate synthase TIM barrel" evidence="14">
    <location>
        <begin position="339"/>
        <end position="589"/>
    </location>
</feature>
<dbReference type="GO" id="GO:0000287">
    <property type="term" value="F:magnesium ion binding"/>
    <property type="evidence" value="ECO:0007669"/>
    <property type="project" value="TreeGrafter"/>
</dbReference>
<keyword evidence="6 10" id="KW-0479">Metal-binding</keyword>
<feature type="active site" description="Proton acceptor" evidence="10 12">
    <location>
        <position position="342"/>
    </location>
</feature>
<dbReference type="NCBIfam" id="TIGR01345">
    <property type="entry name" value="malate_syn_G"/>
    <property type="match status" value="1"/>
</dbReference>
<feature type="binding site" evidence="10">
    <location>
        <position position="553"/>
    </location>
    <ligand>
        <name>acetyl-CoA</name>
        <dbReference type="ChEBI" id="CHEBI:57288"/>
    </ligand>
</feature>
<dbReference type="Pfam" id="PF20659">
    <property type="entry name" value="MS_C"/>
    <property type="match status" value="1"/>
</dbReference>
<evidence type="ECO:0000256" key="12">
    <source>
        <dbReference type="PIRSR" id="PIRSR601465-50"/>
    </source>
</evidence>
<dbReference type="InterPro" id="IPR048357">
    <property type="entry name" value="MSG_insertion"/>
</dbReference>
<keyword evidence="5 10" id="KW-0808">Transferase</keyword>
<keyword evidence="2 10" id="KW-0329">Glyoxylate bypass</keyword>
<evidence type="ECO:0000256" key="1">
    <source>
        <dbReference type="ARBA" id="ARBA00001946"/>
    </source>
</evidence>
<dbReference type="EC" id="2.3.3.9" evidence="10 11"/>
<evidence type="ECO:0000313" key="18">
    <source>
        <dbReference type="EMBL" id="TSE25920.1"/>
    </source>
</evidence>
<dbReference type="RefSeq" id="WP_143894550.1">
    <property type="nucleotide sequence ID" value="NZ_VJND01000005.1"/>
</dbReference>
<evidence type="ECO:0000256" key="9">
    <source>
        <dbReference type="ARBA" id="ARBA00047918"/>
    </source>
</evidence>
<evidence type="ECO:0000256" key="8">
    <source>
        <dbReference type="ARBA" id="ARBA00023097"/>
    </source>
</evidence>
<dbReference type="GO" id="GO:0005829">
    <property type="term" value="C:cytosol"/>
    <property type="evidence" value="ECO:0007669"/>
    <property type="project" value="TreeGrafter"/>
</dbReference>
<feature type="domain" description="Malate synthase N-terminal" evidence="15">
    <location>
        <begin position="19"/>
        <end position="77"/>
    </location>
</feature>
<dbReference type="UniPathway" id="UPA00703">
    <property type="reaction ID" value="UER00720"/>
</dbReference>
<dbReference type="OrthoDB" id="9762054at2"/>
<evidence type="ECO:0000259" key="16">
    <source>
        <dbReference type="Pfam" id="PF20658"/>
    </source>
</evidence>
<evidence type="ECO:0000256" key="3">
    <source>
        <dbReference type="ARBA" id="ARBA00022490"/>
    </source>
</evidence>
<feature type="binding site" evidence="10">
    <location>
        <begin position="126"/>
        <end position="127"/>
    </location>
    <ligand>
        <name>acetyl-CoA</name>
        <dbReference type="ChEBI" id="CHEBI:57288"/>
    </ligand>
</feature>
<evidence type="ECO:0000256" key="13">
    <source>
        <dbReference type="RuleBase" id="RU003572"/>
    </source>
</evidence>
<feature type="binding site" evidence="10">
    <location>
        <begin position="469"/>
        <end position="472"/>
    </location>
    <ligand>
        <name>glyoxylate</name>
        <dbReference type="ChEBI" id="CHEBI:36655"/>
    </ligand>
</feature>
<dbReference type="SUPFAM" id="SSF51645">
    <property type="entry name" value="Malate synthase G"/>
    <property type="match status" value="1"/>
</dbReference>
<feature type="binding site" evidence="10">
    <location>
        <position position="444"/>
    </location>
    <ligand>
        <name>Mg(2+)</name>
        <dbReference type="ChEBI" id="CHEBI:18420"/>
    </ligand>
</feature>
<feature type="active site" description="Proton donor" evidence="10 12">
    <location>
        <position position="648"/>
    </location>
</feature>
<dbReference type="PANTHER" id="PTHR42739">
    <property type="entry name" value="MALATE SYNTHASE G"/>
    <property type="match status" value="1"/>
</dbReference>
<dbReference type="CDD" id="cd00728">
    <property type="entry name" value="malate_synt_G"/>
    <property type="match status" value="1"/>
</dbReference>
<feature type="binding site" evidence="10">
    <location>
        <position position="342"/>
    </location>
    <ligand>
        <name>glyoxylate</name>
        <dbReference type="ChEBI" id="CHEBI:36655"/>
    </ligand>
</feature>
<evidence type="ECO:0000256" key="4">
    <source>
        <dbReference type="ARBA" id="ARBA00022532"/>
    </source>
</evidence>
<dbReference type="Gene3D" id="3.20.20.360">
    <property type="entry name" value="Malate synthase, domain 3"/>
    <property type="match status" value="2"/>
</dbReference>
<comment type="cofactor">
    <cofactor evidence="1 10">
        <name>Mg(2+)</name>
        <dbReference type="ChEBI" id="CHEBI:18420"/>
    </cofactor>
</comment>
<comment type="caution">
    <text evidence="18">The sequence shown here is derived from an EMBL/GenBank/DDBJ whole genome shotgun (WGS) entry which is preliminary data.</text>
</comment>
<dbReference type="InterPro" id="IPR048356">
    <property type="entry name" value="MS_N"/>
</dbReference>
<dbReference type="Pfam" id="PF20656">
    <property type="entry name" value="MS_N"/>
    <property type="match status" value="1"/>
</dbReference>
<dbReference type="InterPro" id="IPR044856">
    <property type="entry name" value="Malate_synth_C_sf"/>
</dbReference>
<evidence type="ECO:0000313" key="19">
    <source>
        <dbReference type="Proteomes" id="UP000320225"/>
    </source>
</evidence>
<feature type="binding site" evidence="10">
    <location>
        <position position="472"/>
    </location>
    <ligand>
        <name>Mg(2+)</name>
        <dbReference type="ChEBI" id="CHEBI:18420"/>
    </ligand>
</feature>
<evidence type="ECO:0000256" key="6">
    <source>
        <dbReference type="ARBA" id="ARBA00022723"/>
    </source>
</evidence>
<evidence type="ECO:0000259" key="14">
    <source>
        <dbReference type="Pfam" id="PF01274"/>
    </source>
</evidence>
<keyword evidence="19" id="KW-1185">Reference proteome</keyword>
<evidence type="ECO:0000256" key="10">
    <source>
        <dbReference type="HAMAP-Rule" id="MF_00641"/>
    </source>
</evidence>